<evidence type="ECO:0000256" key="4">
    <source>
        <dbReference type="ARBA" id="ARBA00022989"/>
    </source>
</evidence>
<keyword evidence="5 6" id="KW-0472">Membrane</keyword>
<evidence type="ECO:0000256" key="1">
    <source>
        <dbReference type="ARBA" id="ARBA00004651"/>
    </source>
</evidence>
<dbReference type="GO" id="GO:0005886">
    <property type="term" value="C:plasma membrane"/>
    <property type="evidence" value="ECO:0007669"/>
    <property type="project" value="UniProtKB-SubCell"/>
</dbReference>
<dbReference type="OrthoDB" id="9775544at2"/>
<evidence type="ECO:0000259" key="7">
    <source>
        <dbReference type="Pfam" id="PF02687"/>
    </source>
</evidence>
<protein>
    <submittedName>
        <fullName evidence="9">ABC transporter permease</fullName>
    </submittedName>
</protein>
<keyword evidence="10" id="KW-1185">Reference proteome</keyword>
<evidence type="ECO:0000256" key="5">
    <source>
        <dbReference type="ARBA" id="ARBA00023136"/>
    </source>
</evidence>
<feature type="domain" description="ABC3 transporter permease C-terminal" evidence="7">
    <location>
        <begin position="720"/>
        <end position="834"/>
    </location>
</feature>
<feature type="transmembrane region" description="Helical" evidence="6">
    <location>
        <begin position="769"/>
        <end position="796"/>
    </location>
</feature>
<dbReference type="PANTHER" id="PTHR30287:SF1">
    <property type="entry name" value="INNER MEMBRANE PROTEIN"/>
    <property type="match status" value="1"/>
</dbReference>
<dbReference type="RefSeq" id="WP_096054874.1">
    <property type="nucleotide sequence ID" value="NZ_CP023344.1"/>
</dbReference>
<dbReference type="AlphaFoldDB" id="A0A290QH97"/>
<dbReference type="InterPro" id="IPR038766">
    <property type="entry name" value="Membrane_comp_ABC_pdt"/>
</dbReference>
<proteinExistence type="predicted"/>
<feature type="transmembrane region" description="Helical" evidence="6">
    <location>
        <begin position="398"/>
        <end position="417"/>
    </location>
</feature>
<dbReference type="Pfam" id="PF12704">
    <property type="entry name" value="MacB_PCD"/>
    <property type="match status" value="1"/>
</dbReference>
<evidence type="ECO:0000313" key="10">
    <source>
        <dbReference type="Proteomes" id="UP000217265"/>
    </source>
</evidence>
<keyword evidence="2" id="KW-1003">Cell membrane</keyword>
<keyword evidence="3 6" id="KW-0812">Transmembrane</keyword>
<name>A0A290QH97_9BACT</name>
<feature type="transmembrane region" description="Helical" evidence="6">
    <location>
        <begin position="301"/>
        <end position="330"/>
    </location>
</feature>
<evidence type="ECO:0000256" key="3">
    <source>
        <dbReference type="ARBA" id="ARBA00022692"/>
    </source>
</evidence>
<dbReference type="Proteomes" id="UP000217265">
    <property type="component" value="Chromosome"/>
</dbReference>
<evidence type="ECO:0000256" key="2">
    <source>
        <dbReference type="ARBA" id="ARBA00022475"/>
    </source>
</evidence>
<evidence type="ECO:0000256" key="6">
    <source>
        <dbReference type="SAM" id="Phobius"/>
    </source>
</evidence>
<dbReference type="EMBL" id="CP023344">
    <property type="protein sequence ID" value="ATC63242.1"/>
    <property type="molecule type" value="Genomic_DNA"/>
</dbReference>
<evidence type="ECO:0000259" key="8">
    <source>
        <dbReference type="Pfam" id="PF12704"/>
    </source>
</evidence>
<feature type="transmembrane region" description="Helical" evidence="6">
    <location>
        <begin position="350"/>
        <end position="373"/>
    </location>
</feature>
<dbReference type="KEGG" id="vbh:CMV30_04325"/>
<keyword evidence="4 6" id="KW-1133">Transmembrane helix</keyword>
<feature type="transmembrane region" description="Helical" evidence="6">
    <location>
        <begin position="802"/>
        <end position="825"/>
    </location>
</feature>
<organism evidence="9 10">
    <name type="scientific">Nibricoccus aquaticus</name>
    <dbReference type="NCBI Taxonomy" id="2576891"/>
    <lineage>
        <taxon>Bacteria</taxon>
        <taxon>Pseudomonadati</taxon>
        <taxon>Verrucomicrobiota</taxon>
        <taxon>Opitutia</taxon>
        <taxon>Opitutales</taxon>
        <taxon>Opitutaceae</taxon>
        <taxon>Nibricoccus</taxon>
    </lineage>
</organism>
<dbReference type="PANTHER" id="PTHR30287">
    <property type="entry name" value="MEMBRANE COMPONENT OF PREDICTED ABC SUPERFAMILY METABOLITE UPTAKE TRANSPORTER"/>
    <property type="match status" value="1"/>
</dbReference>
<feature type="transmembrane region" description="Helical" evidence="6">
    <location>
        <begin position="474"/>
        <end position="492"/>
    </location>
</feature>
<feature type="domain" description="MacB-like periplasmic core" evidence="8">
    <location>
        <begin position="20"/>
        <end position="226"/>
    </location>
</feature>
<feature type="transmembrane region" description="Helical" evidence="6">
    <location>
        <begin position="256"/>
        <end position="280"/>
    </location>
</feature>
<dbReference type="InterPro" id="IPR025857">
    <property type="entry name" value="MacB_PCD"/>
</dbReference>
<comment type="subcellular location">
    <subcellularLocation>
        <location evidence="1">Cell membrane</location>
        <topology evidence="1">Multi-pass membrane protein</topology>
    </subcellularLocation>
</comment>
<sequence length="842" mass="90260">MSFILKMAWRDSRAARRRLALFSLSIVLGIAALVAIGSFTDNLRRAIDTQAKALLGADLAVDSRTAIADEARAFLDGLGGEQAHEVTFASMVVFPDSGGQTRLISLRAVEGAYPFYGEFLTAPENAPEELRSGGAVAVLEETLLAQYGAKVGDSVKLGQKRFRIAGALKKIPGDSPAVAMLSPRVYIPRAQLDGTGLLGPGALVRYKTYFKFAPEFDTEQLVRDLRGRFRELRLGFDTVEERKRDLGRALRNVDAFLSMVGFVALFLGAIGVGGAVHVYIRQKIATVAVLRCLGASGRQTFAVYLVQGLALGLFGALLGVAGGIAVQLVLPVFVKGMLPVDVEFFISWPAVLRGLIAGLAVCGLFTLLPLLAVRQVSPLVALRAAFVEQAGWRDPWRVAVYALIGAAVTGFAIVQTHSVTRGLGFAAALLVSIGVLALLAKGIAWGARRFLPKGLPYVWRQGVANLHRPNNRTVLLLVSLGLGTFLLLALVLTRETVVAQVRGTAGGERPNLLFFDIQDDQIGPLNETLAKENVPVRAQAPIVTMRLRALKGRAVEEILKDQGSDIPGWRLRREYRSTFRGELSDTEKVTAGSFDGHAAADAAVIPISIAEELAREMHLSLGDEIEWDVQGVPMLTKVTSVRLVDWQRMSPNFFVVFPEGPLEAAPKFFVAAARAATPEESARVQRAVVTQFPNVSAIDLALLLQTLEGIFSKVELVVQFIALFTVATGIIVLAGAVMTGRFQRIRETVLLRTLGASQSQISKIQLIEYSVLGALAALTGGGLAFGASALLAIFVFEAPVVLPAGYLAVTVAGVTVVTLITGWIANRGIATHPPLAVLREEA</sequence>
<evidence type="ECO:0000313" key="9">
    <source>
        <dbReference type="EMBL" id="ATC63242.1"/>
    </source>
</evidence>
<feature type="transmembrane region" description="Helical" evidence="6">
    <location>
        <begin position="716"/>
        <end position="737"/>
    </location>
</feature>
<reference evidence="9 10" key="1">
    <citation type="submission" date="2017-09" db="EMBL/GenBank/DDBJ databases">
        <title>Complete genome sequence of Verrucomicrobial strain HZ-65, isolated from freshwater.</title>
        <authorList>
            <person name="Choi A."/>
        </authorList>
    </citation>
    <scope>NUCLEOTIDE SEQUENCE [LARGE SCALE GENOMIC DNA]</scope>
    <source>
        <strain evidence="9 10">HZ-65</strain>
    </source>
</reference>
<dbReference type="InterPro" id="IPR003838">
    <property type="entry name" value="ABC3_permease_C"/>
</dbReference>
<gene>
    <name evidence="9" type="ORF">CMV30_04325</name>
</gene>
<dbReference type="Pfam" id="PF02687">
    <property type="entry name" value="FtsX"/>
    <property type="match status" value="2"/>
</dbReference>
<feature type="transmembrane region" description="Helical" evidence="6">
    <location>
        <begin position="423"/>
        <end position="444"/>
    </location>
</feature>
<feature type="domain" description="ABC3 transporter permease C-terminal" evidence="7">
    <location>
        <begin position="259"/>
        <end position="378"/>
    </location>
</feature>
<accession>A0A290QH97</accession>